<gene>
    <name evidence="2" type="ORF">SAMEA2297795_00456</name>
    <name evidence="1" type="ORF">SAMEA2297796_00169</name>
</gene>
<dbReference type="EMBL" id="FMPG01000001">
    <property type="protein sequence ID" value="SCS40774.1"/>
    <property type="molecule type" value="Genomic_DNA"/>
</dbReference>
<evidence type="ECO:0000313" key="2">
    <source>
        <dbReference type="EMBL" id="SCS40774.1"/>
    </source>
</evidence>
<dbReference type="EMBL" id="FMPI01000001">
    <property type="protein sequence ID" value="SCS25536.1"/>
    <property type="molecule type" value="Genomic_DNA"/>
</dbReference>
<keyword evidence="3" id="KW-1185">Reference proteome</keyword>
<organism evidence="2 4">
    <name type="scientific">Staphylococcus caeli</name>
    <dbReference type="NCBI Taxonomy" id="2201815"/>
    <lineage>
        <taxon>Bacteria</taxon>
        <taxon>Bacillati</taxon>
        <taxon>Bacillota</taxon>
        <taxon>Bacilli</taxon>
        <taxon>Bacillales</taxon>
        <taxon>Staphylococcaceae</taxon>
        <taxon>Staphylococcus</taxon>
    </lineage>
</organism>
<dbReference type="OrthoDB" id="2408183at2"/>
<dbReference type="AlphaFoldDB" id="A0A1D4HUB1"/>
<evidence type="ECO:0000313" key="4">
    <source>
        <dbReference type="Proteomes" id="UP000095768"/>
    </source>
</evidence>
<name>A0A1D4HUB1_9STAP</name>
<dbReference type="Gene3D" id="3.40.50.720">
    <property type="entry name" value="NAD(P)-binding Rossmann-like Domain"/>
    <property type="match status" value="1"/>
</dbReference>
<dbReference type="SUPFAM" id="SSF51735">
    <property type="entry name" value="NAD(P)-binding Rossmann-fold domains"/>
    <property type="match status" value="1"/>
</dbReference>
<reference evidence="2 4" key="1">
    <citation type="submission" date="2016-09" db="EMBL/GenBank/DDBJ databases">
        <authorList>
            <consortium name="Pathogen Informatics"/>
        </authorList>
    </citation>
    <scope>NUCLEOTIDE SEQUENCE [LARGE SCALE GENOMIC DNA]</scope>
    <source>
        <strain evidence="2 4">82B</strain>
    </source>
</reference>
<reference evidence="1 3" key="2">
    <citation type="submission" date="2016-09" db="EMBL/GenBank/DDBJ databases">
        <authorList>
            <consortium name="Pathogen Informatics"/>
            <person name="Sun Q."/>
            <person name="Inoue M."/>
        </authorList>
    </citation>
    <scope>NUCLEOTIDE SEQUENCE [LARGE SCALE GENOMIC DNA]</scope>
    <source>
        <strain evidence="1 3">82C</strain>
    </source>
</reference>
<dbReference type="InterPro" id="IPR036291">
    <property type="entry name" value="NAD(P)-bd_dom_sf"/>
</dbReference>
<dbReference type="Proteomes" id="UP000095412">
    <property type="component" value="Unassembled WGS sequence"/>
</dbReference>
<dbReference type="Proteomes" id="UP000095768">
    <property type="component" value="Unassembled WGS sequence"/>
</dbReference>
<proteinExistence type="predicted"/>
<dbReference type="RefSeq" id="WP_069994317.1">
    <property type="nucleotide sequence ID" value="NZ_FMPG01000001.1"/>
</dbReference>
<evidence type="ECO:0000313" key="3">
    <source>
        <dbReference type="Proteomes" id="UP000095412"/>
    </source>
</evidence>
<accession>A0A1D4HUB1</accession>
<evidence type="ECO:0000313" key="1">
    <source>
        <dbReference type="EMBL" id="SCS25536.1"/>
    </source>
</evidence>
<sequence length="305" mass="35470">MKPNILLAGVTGYIGKNLIHSIKDEGQLYTLSKYPKEKDFQQVTWLKKDIYNYTDVWNAMEGMDIAIYYLDPTKHSAKLTQATARDLNLIAADNFGRAAAAHDIGKIIYISGSRFDFETIQRLEAYGVPVEKTQQIVSRPHVAVELQVSKYDDVRSALSIQLPMNWTLEQMVEYYFQWLDETKGTMLHTYKDEDNYVIYIKDKQNPLLVLHKDYIDQDMIVLHLVGGTVVKPNLQKQGKLEFRMLKDTQKVLVHLYDYIPKLVWPVYYLVQSPFQGLMLRGFEIDCRIKHFNGRIQSGEDIKYTK</sequence>
<protein>
    <submittedName>
        <fullName evidence="2">NAD-dependent epimerase/dehydratase, putative</fullName>
    </submittedName>
</protein>